<evidence type="ECO:0000313" key="14">
    <source>
        <dbReference type="Proteomes" id="UP000000707"/>
    </source>
</evidence>
<dbReference type="InterPro" id="IPR007992">
    <property type="entry name" value="CybS"/>
</dbReference>
<evidence type="ECO:0000256" key="3">
    <source>
        <dbReference type="ARBA" id="ARBA00022448"/>
    </source>
</evidence>
<keyword evidence="3" id="KW-0813">Transport</keyword>
<feature type="binding site" description="axial binding residue" evidence="11">
    <location>
        <position position="96"/>
    </location>
    <ligand>
        <name>heme b</name>
        <dbReference type="ChEBI" id="CHEBI:60344"/>
        <note>ligand shared with SDHC</note>
    </ligand>
    <ligandPart>
        <name>Fe</name>
        <dbReference type="ChEBI" id="CHEBI:18248"/>
    </ligandPart>
</feature>
<dbReference type="GO" id="GO:0006121">
    <property type="term" value="P:mitochondrial electron transport, succinate to ubiquinone"/>
    <property type="evidence" value="ECO:0007669"/>
    <property type="project" value="TreeGrafter"/>
</dbReference>
<proteinExistence type="inferred from homology"/>
<dbReference type="EMBL" id="GL996510">
    <property type="protein sequence ID" value="EGV66703.1"/>
    <property type="molecule type" value="Genomic_DNA"/>
</dbReference>
<reference evidence="13 14" key="1">
    <citation type="journal article" date="2011" name="Proc. Natl. Acad. Sci. U.S.A.">
        <title>Comparative genomics of xylose-fermenting fungi for enhanced biofuel production.</title>
        <authorList>
            <person name="Wohlbach D.J."/>
            <person name="Kuo A."/>
            <person name="Sato T.K."/>
            <person name="Potts K.M."/>
            <person name="Salamov A.A."/>
            <person name="LaButti K.M."/>
            <person name="Sun H."/>
            <person name="Clum A."/>
            <person name="Pangilinan J.L."/>
            <person name="Lindquist E.A."/>
            <person name="Lucas S."/>
            <person name="Lapidus A."/>
            <person name="Jin M."/>
            <person name="Gunawan C."/>
            <person name="Balan V."/>
            <person name="Dale B.E."/>
            <person name="Jeffries T.W."/>
            <person name="Zinkel R."/>
            <person name="Barry K.W."/>
            <person name="Grigoriev I.V."/>
            <person name="Gasch A.P."/>
        </authorList>
    </citation>
    <scope>NUCLEOTIDE SEQUENCE [LARGE SCALE GENOMIC DNA]</scope>
    <source>
        <strain evidence="14">ATCC 10573 / BCRC 21748 / CBS 615 / JCM 9827 / NBRC 10315 / NRRL Y-1498 / VKM Y-70</strain>
    </source>
</reference>
<keyword evidence="5 12" id="KW-0999">Mitochondrion inner membrane</keyword>
<dbReference type="Pfam" id="PF05328">
    <property type="entry name" value="CybS"/>
    <property type="match status" value="1"/>
</dbReference>
<evidence type="ECO:0000256" key="10">
    <source>
        <dbReference type="PIRSR" id="PIRSR607992-1"/>
    </source>
</evidence>
<dbReference type="OrthoDB" id="18577at2759"/>
<keyword evidence="11" id="KW-0479">Metal-binding</keyword>
<feature type="transmembrane region" description="Helical" evidence="12">
    <location>
        <begin position="64"/>
        <end position="85"/>
    </location>
</feature>
<organism evidence="14">
    <name type="scientific">Candida tenuis (strain ATCC 10573 / BCRC 21748 / CBS 615 / JCM 9827 / NBRC 10315 / NRRL Y-1498 / VKM Y-70)</name>
    <name type="common">Yeast</name>
    <name type="synonym">Yamadazyma tenuis</name>
    <dbReference type="NCBI Taxonomy" id="590646"/>
    <lineage>
        <taxon>Eukaryota</taxon>
        <taxon>Fungi</taxon>
        <taxon>Dikarya</taxon>
        <taxon>Ascomycota</taxon>
        <taxon>Saccharomycotina</taxon>
        <taxon>Pichiomycetes</taxon>
        <taxon>Debaryomycetaceae</taxon>
        <taxon>Yamadazyma</taxon>
    </lineage>
</organism>
<evidence type="ECO:0000256" key="9">
    <source>
        <dbReference type="ARBA" id="ARBA00023136"/>
    </source>
</evidence>
<dbReference type="PANTHER" id="PTHR13337">
    <property type="entry name" value="SUCCINATE DEHYDROGENASE"/>
    <property type="match status" value="1"/>
</dbReference>
<evidence type="ECO:0000256" key="5">
    <source>
        <dbReference type="ARBA" id="ARBA00022792"/>
    </source>
</evidence>
<keyword evidence="7 12" id="KW-1133">Transmembrane helix</keyword>
<keyword evidence="14" id="KW-1185">Reference proteome</keyword>
<evidence type="ECO:0000256" key="4">
    <source>
        <dbReference type="ARBA" id="ARBA00022692"/>
    </source>
</evidence>
<evidence type="ECO:0000256" key="12">
    <source>
        <dbReference type="RuleBase" id="RU364031"/>
    </source>
</evidence>
<keyword evidence="4 12" id="KW-0812">Transmembrane</keyword>
<feature type="transmembrane region" description="Helical" evidence="12">
    <location>
        <begin position="120"/>
        <end position="137"/>
    </location>
</feature>
<evidence type="ECO:0000256" key="1">
    <source>
        <dbReference type="ARBA" id="ARBA00004448"/>
    </source>
</evidence>
<evidence type="ECO:0000313" key="13">
    <source>
        <dbReference type="EMBL" id="EGV66703.1"/>
    </source>
</evidence>
<feature type="binding site" evidence="10">
    <location>
        <position position="108"/>
    </location>
    <ligand>
        <name>a ubiquinone</name>
        <dbReference type="ChEBI" id="CHEBI:16389"/>
        <note>ligand shared with IP/SDHB</note>
    </ligand>
</feature>
<sequence>MSRLGLGMSKTALKSSAVYRPTLVRGIKTIPQPPGYIVGTVNDAYVPPKPNKTHGSLHWAREKVVTVAMIPFIGYPFLAGTTTFVDASMSGLLLYHCYVGFQSCIIDYIPKRVYGAYHNYAMYLLTFGSGVAAYGIYELEKKEGGVTTIISKLWKA</sequence>
<comment type="subcellular location">
    <subcellularLocation>
        <location evidence="1 12">Mitochondrion inner membrane</location>
        <topology evidence="1 12">Multi-pass membrane protein</topology>
    </subcellularLocation>
</comment>
<dbReference type="AlphaFoldDB" id="G3AX70"/>
<dbReference type="Proteomes" id="UP000000707">
    <property type="component" value="Unassembled WGS sequence"/>
</dbReference>
<name>G3AX70_CANTC</name>
<dbReference type="CDD" id="cd03496">
    <property type="entry name" value="SQR_TypeC_CybS"/>
    <property type="match status" value="1"/>
</dbReference>
<dbReference type="STRING" id="590646.G3AX70"/>
<protein>
    <recommendedName>
        <fullName evidence="12">Succinate dehydrogenase [ubiquinone] cytochrome b small subunit</fullName>
    </recommendedName>
</protein>
<keyword evidence="9 12" id="KW-0472">Membrane</keyword>
<gene>
    <name evidence="13" type="ORF">CANTEDRAFT_112442</name>
</gene>
<dbReference type="GO" id="GO:0006099">
    <property type="term" value="P:tricarboxylic acid cycle"/>
    <property type="evidence" value="ECO:0007669"/>
    <property type="project" value="TreeGrafter"/>
</dbReference>
<dbReference type="InterPro" id="IPR034804">
    <property type="entry name" value="SQR/QFR_C/D"/>
</dbReference>
<dbReference type="KEGG" id="cten:18246521"/>
<accession>G3AX70</accession>
<dbReference type="PANTHER" id="PTHR13337:SF2">
    <property type="entry name" value="SUCCINATE DEHYDROGENASE [UBIQUINONE] CYTOCHROME B SMALL SUBUNIT, MITOCHONDRIAL"/>
    <property type="match status" value="1"/>
</dbReference>
<dbReference type="Gene3D" id="1.20.1300.10">
    <property type="entry name" value="Fumarate reductase/succinate dehydrogenase, transmembrane subunit"/>
    <property type="match status" value="1"/>
</dbReference>
<evidence type="ECO:0000256" key="6">
    <source>
        <dbReference type="ARBA" id="ARBA00022946"/>
    </source>
</evidence>
<dbReference type="GO" id="GO:0046872">
    <property type="term" value="F:metal ion binding"/>
    <property type="evidence" value="ECO:0007669"/>
    <property type="project" value="UniProtKB-KW"/>
</dbReference>
<keyword evidence="11" id="KW-0408">Iron</keyword>
<dbReference type="GeneID" id="18246521"/>
<dbReference type="GO" id="GO:0048039">
    <property type="term" value="F:ubiquinone binding"/>
    <property type="evidence" value="ECO:0007669"/>
    <property type="project" value="TreeGrafter"/>
</dbReference>
<dbReference type="GO" id="GO:0020037">
    <property type="term" value="F:heme binding"/>
    <property type="evidence" value="ECO:0007669"/>
    <property type="project" value="TreeGrafter"/>
</dbReference>
<dbReference type="HOGENOM" id="CLU_096618_0_0_1"/>
<comment type="similarity">
    <text evidence="2 12">Belongs to the CybS family.</text>
</comment>
<evidence type="ECO:0000256" key="8">
    <source>
        <dbReference type="ARBA" id="ARBA00023128"/>
    </source>
</evidence>
<keyword evidence="6 12" id="KW-0809">Transit peptide</keyword>
<evidence type="ECO:0000256" key="11">
    <source>
        <dbReference type="PIRSR" id="PIRSR607992-2"/>
    </source>
</evidence>
<evidence type="ECO:0000256" key="7">
    <source>
        <dbReference type="ARBA" id="ARBA00022989"/>
    </source>
</evidence>
<comment type="caution">
    <text evidence="12">Lacks conserved residue(s) required for the propagation of feature annotation.</text>
</comment>
<dbReference type="GO" id="GO:0005743">
    <property type="term" value="C:mitochondrial inner membrane"/>
    <property type="evidence" value="ECO:0007669"/>
    <property type="project" value="UniProtKB-SubCell"/>
</dbReference>
<keyword evidence="8 12" id="KW-0496">Mitochondrion</keyword>
<dbReference type="eggNOG" id="KOG4097">
    <property type="taxonomic scope" value="Eukaryota"/>
</dbReference>
<evidence type="ECO:0000256" key="2">
    <source>
        <dbReference type="ARBA" id="ARBA00007294"/>
    </source>
</evidence>